<dbReference type="InterPro" id="IPR017441">
    <property type="entry name" value="Protein_kinase_ATP_BS"/>
</dbReference>
<comment type="similarity">
    <text evidence="4">Belongs to the protein kinase superfamily. AGC Ser/Thr protein kinase family.</text>
</comment>
<feature type="region of interest" description="Disordered" evidence="22">
    <location>
        <begin position="1040"/>
        <end position="1072"/>
    </location>
</feature>
<feature type="compositionally biased region" description="Polar residues" evidence="22">
    <location>
        <begin position="411"/>
        <end position="420"/>
    </location>
</feature>
<keyword evidence="13" id="KW-0498">Mitosis</keyword>
<evidence type="ECO:0000313" key="26">
    <source>
        <dbReference type="Ensembl" id="ENSCABP00000010976.1"/>
    </source>
</evidence>
<feature type="compositionally biased region" description="Polar residues" evidence="22">
    <location>
        <begin position="254"/>
        <end position="264"/>
    </location>
</feature>
<dbReference type="SUPFAM" id="SSF46934">
    <property type="entry name" value="UBA-like"/>
    <property type="match status" value="1"/>
</dbReference>
<dbReference type="InterPro" id="IPR009060">
    <property type="entry name" value="UBA-like_sf"/>
</dbReference>
<evidence type="ECO:0000256" key="22">
    <source>
        <dbReference type="SAM" id="MobiDB-lite"/>
    </source>
</evidence>
<protein>
    <recommendedName>
        <fullName evidence="5">non-specific serine/threonine protein kinase</fullName>
        <ecNumber evidence="5">2.7.11.1</ecNumber>
    </recommendedName>
</protein>
<dbReference type="GO" id="GO:0005634">
    <property type="term" value="C:nucleus"/>
    <property type="evidence" value="ECO:0007669"/>
    <property type="project" value="TreeGrafter"/>
</dbReference>
<dbReference type="Gene3D" id="1.10.8.10">
    <property type="entry name" value="DNA helicase RuvA subunit, C-terminal domain"/>
    <property type="match status" value="1"/>
</dbReference>
<accession>A0A8C0GP51</accession>
<organism evidence="26 27">
    <name type="scientific">Chelonoidis abingdonii</name>
    <name type="common">Abingdon island giant tortoise</name>
    <name type="synonym">Testudo abingdonii</name>
    <dbReference type="NCBI Taxonomy" id="106734"/>
    <lineage>
        <taxon>Eukaryota</taxon>
        <taxon>Metazoa</taxon>
        <taxon>Chordata</taxon>
        <taxon>Craniata</taxon>
        <taxon>Vertebrata</taxon>
        <taxon>Euteleostomi</taxon>
        <taxon>Archelosauria</taxon>
        <taxon>Testudinata</taxon>
        <taxon>Testudines</taxon>
        <taxon>Cryptodira</taxon>
        <taxon>Durocryptodira</taxon>
        <taxon>Testudinoidea</taxon>
        <taxon>Testudinidae</taxon>
        <taxon>Chelonoidis</taxon>
    </lineage>
</organism>
<dbReference type="SUPFAM" id="SSF56112">
    <property type="entry name" value="Protein kinase-like (PK-like)"/>
    <property type="match status" value="1"/>
</dbReference>
<feature type="domain" description="Protein kinase" evidence="23">
    <location>
        <begin position="652"/>
        <end position="957"/>
    </location>
</feature>
<keyword evidence="15 21" id="KW-0067">ATP-binding</keyword>
<dbReference type="SMART" id="SM00133">
    <property type="entry name" value="S_TK_X"/>
    <property type="match status" value="1"/>
</dbReference>
<sequence length="1072" mass="120348">TTKSTIYEGHRQFTFPATTYSGNSRQRLQEIREGLKQPSKSSGQGLPIGPGSETSLDPKILIGKDAARQQQMRPTAKFGPYQKALREIRYSLLPFANESGTPASTEVNRQMLQELVNVGCDQEMAVRALKQTGSRSIEAALEYISKMGYLDPRNEQIVRVIKQTSPGKRLLSHPPNPSASRPPHTQTLPPSLPPRTLPGEPHSPYTWTGPISHPYLDPHPTEPQPAATWIPAPLTQHLDPPAEPPPTPPVYSPHTQTAEPQSPSLGPPAESHYRGTQNPPTSPCASSSPPEGGYANLPNKGTVQNNSGHAFQQAPASLYIHTHHKQTSPSPHQMHVMARGPAFANDFSDSPPQNLIAPSRNSLNMDLYDMNNPQVQQWQTAAPSHRDSLQNPGIETSPRQHVSFRPDASVPSRTNSFNNHQQQQQVPVSIRQVPAGKPDPSITSPNTITAVTSAHILQPVKSMRVMRPEPQTAVGPSHPGWLPAQAPPVDSLEIIEQHPLPVGGANPRCPPPPYPKHLLLPGSSEQFDINSEENSERNDKSSKNAKVEKTSKDKKQIQTSPVPVRKNGKDEEKRESRIKSYSPFAFKFYMEQHVENVLKTYQQKINRRLQLEQEMAKAGLCEAEQEQMRKILYQKESNYNRLKRAKMDKSMFVKIKTLGIGAFGEVCLACKVDTHALYAMKTLRKKDVLNRNQVAHVKAERDILAEADNEWVVKLYYSFQDKENLYFVMDYIPGGDMMSLLIRMEVFPEHLARFYIAELTLAIESVHKMGFIHRDIKPDNILIDLDGHIKLTDFGLCTGFRWTHNSKYYQKGSHSRQDSMEPSDLWDDVSNCRCGDRLKTLEQRAKKQHQRCLAHSLVGTPNYIAPEVLLRKGYTQLCDWWSVGVILFEMLVGQPPFLAPTPTETQLKVINWESTLHIPLQIKLSPEASDLITKLCCAAEERLGRSGADDIKAHPFFNSIDFSTDIRRQTAPYVPKISHPMDTSNFDPVEEESPWNDTSGDSTRTWDPLASSNSKHTEHAFYEFTFRRFFDDNGYPFRYPKPSGIESSQSEKSDAENKDVVDQTGACQPVYV</sequence>
<evidence type="ECO:0000256" key="7">
    <source>
        <dbReference type="ARBA" id="ARBA00022527"/>
    </source>
</evidence>
<evidence type="ECO:0000256" key="16">
    <source>
        <dbReference type="ARBA" id="ARBA00022842"/>
    </source>
</evidence>
<evidence type="ECO:0000256" key="15">
    <source>
        <dbReference type="ARBA" id="ARBA00022840"/>
    </source>
</evidence>
<dbReference type="Ensembl" id="ENSCABT00000012012.1">
    <property type="protein sequence ID" value="ENSCABP00000010976.1"/>
    <property type="gene ID" value="ENSCABG00000008159.1"/>
</dbReference>
<evidence type="ECO:0000256" key="13">
    <source>
        <dbReference type="ARBA" id="ARBA00022776"/>
    </source>
</evidence>
<dbReference type="CDD" id="cd21777">
    <property type="entry name" value="MobB_LATS2"/>
    <property type="match status" value="1"/>
</dbReference>
<dbReference type="PROSITE" id="PS00107">
    <property type="entry name" value="PROTEIN_KINASE_ATP"/>
    <property type="match status" value="1"/>
</dbReference>
<evidence type="ECO:0000259" key="23">
    <source>
        <dbReference type="PROSITE" id="PS50011"/>
    </source>
</evidence>
<dbReference type="Gene3D" id="3.30.200.20">
    <property type="entry name" value="Phosphorylase Kinase, domain 1"/>
    <property type="match status" value="1"/>
</dbReference>
<comment type="catalytic activity">
    <reaction evidence="19">
        <text>L-threonyl-[protein] + ATP = O-phospho-L-threonyl-[protein] + ADP + H(+)</text>
        <dbReference type="Rhea" id="RHEA:46608"/>
        <dbReference type="Rhea" id="RHEA-COMP:11060"/>
        <dbReference type="Rhea" id="RHEA-COMP:11605"/>
        <dbReference type="ChEBI" id="CHEBI:15378"/>
        <dbReference type="ChEBI" id="CHEBI:30013"/>
        <dbReference type="ChEBI" id="CHEBI:30616"/>
        <dbReference type="ChEBI" id="CHEBI:61977"/>
        <dbReference type="ChEBI" id="CHEBI:456216"/>
        <dbReference type="EC" id="2.7.11.1"/>
    </reaction>
</comment>
<evidence type="ECO:0000256" key="12">
    <source>
        <dbReference type="ARBA" id="ARBA00022741"/>
    </source>
</evidence>
<feature type="region of interest" description="Disordered" evidence="22">
    <location>
        <begin position="377"/>
        <end position="426"/>
    </location>
</feature>
<keyword evidence="9" id="KW-0132">Cell division</keyword>
<evidence type="ECO:0000313" key="27">
    <source>
        <dbReference type="Proteomes" id="UP000694404"/>
    </source>
</evidence>
<comment type="subcellular location">
    <subcellularLocation>
        <location evidence="3">Cytoplasm</location>
        <location evidence="3">Cytoskeleton</location>
        <location evidence="3">Microtubule organizing center</location>
        <location evidence="3">Centrosome</location>
    </subcellularLocation>
    <subcellularLocation>
        <location evidence="2">Cytoplasm</location>
        <location evidence="2">Cytoskeleton</location>
        <location evidence="2">Spindle</location>
    </subcellularLocation>
</comment>
<feature type="compositionally biased region" description="Basic and acidic residues" evidence="22">
    <location>
        <begin position="534"/>
        <end position="556"/>
    </location>
</feature>
<dbReference type="FunFam" id="1.10.8.10:FF:000029">
    <property type="entry name" value="Serine/threonine-protein kinase LATS1 isoform 1"/>
    <property type="match status" value="1"/>
</dbReference>
<feature type="region of interest" description="Disordered" evidence="22">
    <location>
        <begin position="32"/>
        <end position="57"/>
    </location>
</feature>
<keyword evidence="11" id="KW-0479">Metal-binding</keyword>
<feature type="compositionally biased region" description="Pro residues" evidence="22">
    <location>
        <begin position="241"/>
        <end position="251"/>
    </location>
</feature>
<evidence type="ECO:0000259" key="25">
    <source>
        <dbReference type="PROSITE" id="PS51285"/>
    </source>
</evidence>
<keyword evidence="10" id="KW-0808">Transferase</keyword>
<feature type="binding site" evidence="21">
    <location>
        <position position="681"/>
    </location>
    <ligand>
        <name>ATP</name>
        <dbReference type="ChEBI" id="CHEBI:30616"/>
    </ligand>
</feature>
<feature type="compositionally biased region" description="Polar residues" evidence="22">
    <location>
        <begin position="389"/>
        <end position="400"/>
    </location>
</feature>
<dbReference type="PROSITE" id="PS00108">
    <property type="entry name" value="PROTEIN_KINASE_ST"/>
    <property type="match status" value="1"/>
</dbReference>
<name>A0A8C0GP51_CHEAB</name>
<evidence type="ECO:0000256" key="21">
    <source>
        <dbReference type="PROSITE-ProRule" id="PRU10141"/>
    </source>
</evidence>
<keyword evidence="16" id="KW-0460">Magnesium</keyword>
<keyword evidence="7" id="KW-0723">Serine/threonine-protein kinase</keyword>
<dbReference type="GO" id="GO:1900227">
    <property type="term" value="P:positive regulation of NLRP3 inflammasome complex assembly"/>
    <property type="evidence" value="ECO:0007669"/>
    <property type="project" value="UniProtKB-ARBA"/>
</dbReference>
<evidence type="ECO:0000256" key="20">
    <source>
        <dbReference type="ARBA" id="ARBA00048679"/>
    </source>
</evidence>
<dbReference type="PANTHER" id="PTHR24356:SF149">
    <property type="entry name" value="SERINE_THREONINE-PROTEIN KINASE LATS2"/>
    <property type="match status" value="1"/>
</dbReference>
<feature type="region of interest" description="Disordered" evidence="22">
    <location>
        <begin position="977"/>
        <end position="1009"/>
    </location>
</feature>
<evidence type="ECO:0000259" key="24">
    <source>
        <dbReference type="PROSITE" id="PS50030"/>
    </source>
</evidence>
<dbReference type="Proteomes" id="UP000694404">
    <property type="component" value="Unplaced"/>
</dbReference>
<feature type="compositionally biased region" description="Polar residues" evidence="22">
    <location>
        <begin position="299"/>
        <end position="308"/>
    </location>
</feature>
<dbReference type="FunFam" id="1.10.510.10:FF:000199">
    <property type="entry name" value="Non-specific serine/threonine protein kinase"/>
    <property type="match status" value="1"/>
</dbReference>
<dbReference type="EC" id="2.7.11.1" evidence="5"/>
<keyword evidence="14" id="KW-0418">Kinase</keyword>
<dbReference type="GO" id="GO:0005813">
    <property type="term" value="C:centrosome"/>
    <property type="evidence" value="ECO:0007669"/>
    <property type="project" value="UniProtKB-SubCell"/>
</dbReference>
<evidence type="ECO:0000256" key="1">
    <source>
        <dbReference type="ARBA" id="ARBA00001946"/>
    </source>
</evidence>
<dbReference type="SMART" id="SM00220">
    <property type="entry name" value="S_TKc"/>
    <property type="match status" value="1"/>
</dbReference>
<evidence type="ECO:0000256" key="6">
    <source>
        <dbReference type="ARBA" id="ARBA00022490"/>
    </source>
</evidence>
<dbReference type="InterPro" id="IPR008271">
    <property type="entry name" value="Ser/Thr_kinase_AS"/>
</dbReference>
<evidence type="ECO:0000256" key="19">
    <source>
        <dbReference type="ARBA" id="ARBA00047899"/>
    </source>
</evidence>
<dbReference type="InterPro" id="IPR000961">
    <property type="entry name" value="AGC-kinase_C"/>
</dbReference>
<evidence type="ECO:0000256" key="11">
    <source>
        <dbReference type="ARBA" id="ARBA00022723"/>
    </source>
</evidence>
<dbReference type="InterPro" id="IPR017892">
    <property type="entry name" value="Pkinase_C"/>
</dbReference>
<dbReference type="PROSITE" id="PS50030">
    <property type="entry name" value="UBA"/>
    <property type="match status" value="1"/>
</dbReference>
<dbReference type="InterPro" id="IPR011009">
    <property type="entry name" value="Kinase-like_dom_sf"/>
</dbReference>
<feature type="compositionally biased region" description="Basic and acidic residues" evidence="22">
    <location>
        <begin position="567"/>
        <end position="576"/>
    </location>
</feature>
<evidence type="ECO:0000256" key="4">
    <source>
        <dbReference type="ARBA" id="ARBA00009903"/>
    </source>
</evidence>
<feature type="domain" description="AGC-kinase C-terminal" evidence="25">
    <location>
        <begin position="958"/>
        <end position="1036"/>
    </location>
</feature>
<keyword evidence="8" id="KW-0597">Phosphoprotein</keyword>
<proteinExistence type="inferred from homology"/>
<dbReference type="GO" id="GO:0043065">
    <property type="term" value="P:positive regulation of apoptotic process"/>
    <property type="evidence" value="ECO:0007669"/>
    <property type="project" value="TreeGrafter"/>
</dbReference>
<dbReference type="GO" id="GO:0000082">
    <property type="term" value="P:G1/S transition of mitotic cell cycle"/>
    <property type="evidence" value="ECO:0007669"/>
    <property type="project" value="TreeGrafter"/>
</dbReference>
<comment type="catalytic activity">
    <reaction evidence="20">
        <text>L-seryl-[protein] + ATP = O-phospho-L-seryl-[protein] + ADP + H(+)</text>
        <dbReference type="Rhea" id="RHEA:17989"/>
        <dbReference type="Rhea" id="RHEA-COMP:9863"/>
        <dbReference type="Rhea" id="RHEA-COMP:11604"/>
        <dbReference type="ChEBI" id="CHEBI:15378"/>
        <dbReference type="ChEBI" id="CHEBI:29999"/>
        <dbReference type="ChEBI" id="CHEBI:30616"/>
        <dbReference type="ChEBI" id="CHEBI:83421"/>
        <dbReference type="ChEBI" id="CHEBI:456216"/>
        <dbReference type="EC" id="2.7.11.1"/>
    </reaction>
</comment>
<dbReference type="Pfam" id="PF00433">
    <property type="entry name" value="Pkinase_C"/>
    <property type="match status" value="1"/>
</dbReference>
<feature type="compositionally biased region" description="Basic and acidic residues" evidence="22">
    <location>
        <begin position="1049"/>
        <end position="1061"/>
    </location>
</feature>
<dbReference type="AlphaFoldDB" id="A0A8C0GP51"/>
<dbReference type="FunFam" id="1.10.510.10:FF:000086">
    <property type="entry name" value="Non-specific serine/threonine protein kinase"/>
    <property type="match status" value="1"/>
</dbReference>
<keyword evidence="18" id="KW-0131">Cell cycle</keyword>
<dbReference type="PROSITE" id="PS50011">
    <property type="entry name" value="PROTEIN_KINASE_DOM"/>
    <property type="match status" value="1"/>
</dbReference>
<evidence type="ECO:0000256" key="14">
    <source>
        <dbReference type="ARBA" id="ARBA00022777"/>
    </source>
</evidence>
<dbReference type="FunFam" id="3.30.200.20:FF:001246">
    <property type="entry name" value="Large tumor suppressor kinase 1"/>
    <property type="match status" value="1"/>
</dbReference>
<evidence type="ECO:0000256" key="9">
    <source>
        <dbReference type="ARBA" id="ARBA00022618"/>
    </source>
</evidence>
<dbReference type="GeneTree" id="ENSGT00940000159161"/>
<keyword evidence="27" id="KW-1185">Reference proteome</keyword>
<dbReference type="Gene3D" id="1.10.510.10">
    <property type="entry name" value="Transferase(Phosphotransferase) domain 1"/>
    <property type="match status" value="2"/>
</dbReference>
<dbReference type="PANTHER" id="PTHR24356">
    <property type="entry name" value="SERINE/THREONINE-PROTEIN KINASE"/>
    <property type="match status" value="1"/>
</dbReference>
<dbReference type="PROSITE" id="PS51285">
    <property type="entry name" value="AGC_KINASE_CTER"/>
    <property type="match status" value="1"/>
</dbReference>
<feature type="compositionally biased region" description="Polar residues" evidence="22">
    <location>
        <begin position="995"/>
        <end position="1009"/>
    </location>
</feature>
<keyword evidence="12 21" id="KW-0547">Nucleotide-binding</keyword>
<dbReference type="GO" id="GO:0035329">
    <property type="term" value="P:hippo signaling"/>
    <property type="evidence" value="ECO:0007669"/>
    <property type="project" value="UniProtKB-ARBA"/>
</dbReference>
<feature type="domain" description="UBA" evidence="24">
    <location>
        <begin position="106"/>
        <end position="147"/>
    </location>
</feature>
<keyword evidence="17" id="KW-0206">Cytoskeleton</keyword>
<evidence type="ECO:0000256" key="10">
    <source>
        <dbReference type="ARBA" id="ARBA00022679"/>
    </source>
</evidence>
<feature type="region of interest" description="Disordered" evidence="22">
    <location>
        <begin position="165"/>
        <end position="308"/>
    </location>
</feature>
<gene>
    <name evidence="26" type="primary">LATS2</name>
</gene>
<dbReference type="GO" id="GO:0046620">
    <property type="term" value="P:regulation of organ growth"/>
    <property type="evidence" value="ECO:0007669"/>
    <property type="project" value="TreeGrafter"/>
</dbReference>
<dbReference type="GO" id="GO:0004674">
    <property type="term" value="F:protein serine/threonine kinase activity"/>
    <property type="evidence" value="ECO:0007669"/>
    <property type="project" value="UniProtKB-KW"/>
</dbReference>
<dbReference type="CDD" id="cd14398">
    <property type="entry name" value="UBA_LATS2"/>
    <property type="match status" value="1"/>
</dbReference>
<comment type="cofactor">
    <cofactor evidence="1">
        <name>Mg(2+)</name>
        <dbReference type="ChEBI" id="CHEBI:18420"/>
    </cofactor>
</comment>
<dbReference type="Pfam" id="PF00069">
    <property type="entry name" value="Pkinase"/>
    <property type="match status" value="2"/>
</dbReference>
<dbReference type="InterPro" id="IPR015940">
    <property type="entry name" value="UBA"/>
</dbReference>
<evidence type="ECO:0000256" key="3">
    <source>
        <dbReference type="ARBA" id="ARBA00004300"/>
    </source>
</evidence>
<dbReference type="InterPro" id="IPR050236">
    <property type="entry name" value="Ser_Thr_kinase_AGC"/>
</dbReference>
<dbReference type="GO" id="GO:0051301">
    <property type="term" value="P:cell division"/>
    <property type="evidence" value="ECO:0007669"/>
    <property type="project" value="UniProtKB-KW"/>
</dbReference>
<feature type="region of interest" description="Disordered" evidence="22">
    <location>
        <begin position="499"/>
        <end position="576"/>
    </location>
</feature>
<evidence type="ECO:0000256" key="2">
    <source>
        <dbReference type="ARBA" id="ARBA00004186"/>
    </source>
</evidence>
<dbReference type="GO" id="GO:0046872">
    <property type="term" value="F:metal ion binding"/>
    <property type="evidence" value="ECO:0007669"/>
    <property type="project" value="UniProtKB-KW"/>
</dbReference>
<reference evidence="26" key="1">
    <citation type="submission" date="2025-08" db="UniProtKB">
        <authorList>
            <consortium name="Ensembl"/>
        </authorList>
    </citation>
    <scope>IDENTIFICATION</scope>
</reference>
<dbReference type="InterPro" id="IPR000719">
    <property type="entry name" value="Prot_kinase_dom"/>
</dbReference>
<dbReference type="GO" id="GO:0000922">
    <property type="term" value="C:spindle pole"/>
    <property type="evidence" value="ECO:0007669"/>
    <property type="project" value="TreeGrafter"/>
</dbReference>
<evidence type="ECO:0000256" key="5">
    <source>
        <dbReference type="ARBA" id="ARBA00012513"/>
    </source>
</evidence>
<evidence type="ECO:0000256" key="18">
    <source>
        <dbReference type="ARBA" id="ARBA00023306"/>
    </source>
</evidence>
<dbReference type="GO" id="GO:0005524">
    <property type="term" value="F:ATP binding"/>
    <property type="evidence" value="ECO:0007669"/>
    <property type="project" value="UniProtKB-UniRule"/>
</dbReference>
<evidence type="ECO:0000256" key="17">
    <source>
        <dbReference type="ARBA" id="ARBA00023212"/>
    </source>
</evidence>
<evidence type="ECO:0000256" key="8">
    <source>
        <dbReference type="ARBA" id="ARBA00022553"/>
    </source>
</evidence>
<reference evidence="26" key="2">
    <citation type="submission" date="2025-09" db="UniProtKB">
        <authorList>
            <consortium name="Ensembl"/>
        </authorList>
    </citation>
    <scope>IDENTIFICATION</scope>
</reference>
<keyword evidence="6" id="KW-0963">Cytoplasm</keyword>